<dbReference type="InterPro" id="IPR006730">
    <property type="entry name" value="Sestrin"/>
</dbReference>
<reference evidence="5" key="1">
    <citation type="journal article" date="2012" name="Proc. Natl. Acad. Sci. U.S.A.">
        <title>Antigenic diversity is generated by distinct evolutionary mechanisms in African trypanosome species.</title>
        <authorList>
            <person name="Jackson A.P."/>
            <person name="Berry A."/>
            <person name="Aslett M."/>
            <person name="Allison H.C."/>
            <person name="Burton P."/>
            <person name="Vavrova-Anderson J."/>
            <person name="Brown R."/>
            <person name="Browne H."/>
            <person name="Corton N."/>
            <person name="Hauser H."/>
            <person name="Gamble J."/>
            <person name="Gilderthorp R."/>
            <person name="Marcello L."/>
            <person name="McQuillan J."/>
            <person name="Otto T.D."/>
            <person name="Quail M.A."/>
            <person name="Sanders M.J."/>
            <person name="van Tonder A."/>
            <person name="Ginger M.L."/>
            <person name="Field M.C."/>
            <person name="Barry J.D."/>
            <person name="Hertz-Fowler C."/>
            <person name="Berriman M."/>
        </authorList>
    </citation>
    <scope>NUCLEOTIDE SEQUENCE</scope>
    <source>
        <strain evidence="5">IL3000</strain>
    </source>
</reference>
<dbReference type="GO" id="GO:1904262">
    <property type="term" value="P:negative regulation of TORC1 signaling"/>
    <property type="evidence" value="ECO:0007669"/>
    <property type="project" value="TreeGrafter"/>
</dbReference>
<accession>G0UYA9</accession>
<comment type="similarity">
    <text evidence="2">Belongs to the sestrin family.</text>
</comment>
<dbReference type="GO" id="GO:0016684">
    <property type="term" value="F:oxidoreductase activity, acting on peroxide as acceptor"/>
    <property type="evidence" value="ECO:0007669"/>
    <property type="project" value="TreeGrafter"/>
</dbReference>
<evidence type="ECO:0000256" key="2">
    <source>
        <dbReference type="ARBA" id="ARBA00008350"/>
    </source>
</evidence>
<organism evidence="5">
    <name type="scientific">Trypanosoma congolense (strain IL3000)</name>
    <dbReference type="NCBI Taxonomy" id="1068625"/>
    <lineage>
        <taxon>Eukaryota</taxon>
        <taxon>Discoba</taxon>
        <taxon>Euglenozoa</taxon>
        <taxon>Kinetoplastea</taxon>
        <taxon>Metakinetoplastina</taxon>
        <taxon>Trypanosomatida</taxon>
        <taxon>Trypanosomatidae</taxon>
        <taxon>Trypanosoma</taxon>
        <taxon>Nannomonas</taxon>
    </lineage>
</organism>
<dbReference type="GO" id="GO:0005737">
    <property type="term" value="C:cytoplasm"/>
    <property type="evidence" value="ECO:0007669"/>
    <property type="project" value="UniProtKB-SubCell"/>
</dbReference>
<dbReference type="PANTHER" id="PTHR12474:SF0">
    <property type="entry name" value="SESTRIN HOMOLOG"/>
    <property type="match status" value="1"/>
</dbReference>
<evidence type="ECO:0000256" key="3">
    <source>
        <dbReference type="ARBA" id="ARBA00022490"/>
    </source>
</evidence>
<dbReference type="AlphaFoldDB" id="G0UYA9"/>
<evidence type="ECO:0000256" key="1">
    <source>
        <dbReference type="ARBA" id="ARBA00004496"/>
    </source>
</evidence>
<protein>
    <submittedName>
        <fullName evidence="5">Uncharacterized protein</fullName>
    </submittedName>
</protein>
<dbReference type="Pfam" id="PF04636">
    <property type="entry name" value="PA26"/>
    <property type="match status" value="2"/>
</dbReference>
<dbReference type="GO" id="GO:1901031">
    <property type="term" value="P:regulation of response to reactive oxygen species"/>
    <property type="evidence" value="ECO:0007669"/>
    <property type="project" value="InterPro"/>
</dbReference>
<dbReference type="GO" id="GO:0070728">
    <property type="term" value="F:L-leucine binding"/>
    <property type="evidence" value="ECO:0007669"/>
    <property type="project" value="TreeGrafter"/>
</dbReference>
<dbReference type="GO" id="GO:0005634">
    <property type="term" value="C:nucleus"/>
    <property type="evidence" value="ECO:0007669"/>
    <property type="project" value="InterPro"/>
</dbReference>
<dbReference type="GO" id="GO:0071233">
    <property type="term" value="P:cellular response to L-leucine"/>
    <property type="evidence" value="ECO:0007669"/>
    <property type="project" value="TreeGrafter"/>
</dbReference>
<dbReference type="EMBL" id="HE575323">
    <property type="protein sequence ID" value="CCC94376.1"/>
    <property type="molecule type" value="Genomic_DNA"/>
</dbReference>
<name>G0UYA9_TRYCI</name>
<proteinExistence type="inferred from homology"/>
<dbReference type="VEuPathDB" id="TriTrypDB:TcIL3000_10_11570"/>
<dbReference type="InterPro" id="IPR029032">
    <property type="entry name" value="AhpD-like"/>
</dbReference>
<sequence>MQPSSAVLGSKDRDVGEAKLSFAGLTWCISQYISCVYTQEHDTSEVKEAKFPKLLPRVVFRVSVNAESKADEEDPPEESTDPLPSLCSAVKALCSSGSLLAVKSAPTEAAVCARRCLQRACATLRDSELGTRRRQTAPGCGPRGVARCSSSSGVDISGCEEAVRCIPHTCDEPPVGNTEHPFLLVYSSEDGTSRVSGDCHSAADTHNERKSACSIREAYMVIHFLAAVAFSCPCEPLAKCLQVVMADVLLSPICPPSLRSCILKCLCPLDADVAAAVEKAELSEAAESVDLFYVVNGNPTNVSLEALPLALSHEHSDVRWYVAPSPTAALFTIEQLLSGKLSKELEAMLETRLSNQETAFCVLPSSSSSPSLTRKRLGGLPKSRPNSSGFLDTHLPKDEEKEVVARRKVWEALCQCDFISLRSVCAERDNLLYRVFTETGEVPQYYYILSICPSILSAHDRAFRYIFFGGGPLSVCERLMVAFMTACRQRCEYLVCRFGALLVRVSNEERSVSESASIWLLRGPPPRLQALQRFIAIATHVPWQISDSEIRTAMSAGWSIPGLMQVSAIVAETLSLSSFVMGLFVPNDLWAFVSLPPALAAMLSPCAPLGGDHRHNGSINFALFTGLDNIVSENRIKGSFVGGSTLRSGNFNWHEHGGTLMEQYYPGAAALMNDEFDAFATLIRRLNHSDCVGLMSPEYPPSYAFQSLLLYVQNIIGFMSDNYHYNDINKVLRRPAKLIAHTCTMRPETMSRAQLRLWAQPSAEQSGSPGGVPSHTTQDSVERQSSVERGVDEQRRQLIESLDRHRAPFTLTLPSDLTRSCKCPQDDVIEKALRLHEEWLVLILLLATMEARKEGLLALLLHPMWKMLNNM</sequence>
<dbReference type="PANTHER" id="PTHR12474">
    <property type="entry name" value="P53 REGULATED PA26 NUCLEAR PROTEIN SESTRIN"/>
    <property type="match status" value="1"/>
</dbReference>
<evidence type="ECO:0000313" key="5">
    <source>
        <dbReference type="EMBL" id="CCC94376.1"/>
    </source>
</evidence>
<feature type="region of interest" description="Disordered" evidence="4">
    <location>
        <begin position="365"/>
        <end position="392"/>
    </location>
</feature>
<feature type="region of interest" description="Disordered" evidence="4">
    <location>
        <begin position="759"/>
        <end position="790"/>
    </location>
</feature>
<gene>
    <name evidence="5" type="ORF">TCIL3000_10_11570</name>
</gene>
<comment type="subcellular location">
    <subcellularLocation>
        <location evidence="1">Cytoplasm</location>
    </subcellularLocation>
</comment>
<evidence type="ECO:0000256" key="4">
    <source>
        <dbReference type="SAM" id="MobiDB-lite"/>
    </source>
</evidence>
<feature type="compositionally biased region" description="Basic and acidic residues" evidence="4">
    <location>
        <begin position="780"/>
        <end position="790"/>
    </location>
</feature>
<dbReference type="GO" id="GO:1990253">
    <property type="term" value="P:cellular response to leucine starvation"/>
    <property type="evidence" value="ECO:0007669"/>
    <property type="project" value="TreeGrafter"/>
</dbReference>
<dbReference type="GO" id="GO:0016239">
    <property type="term" value="P:positive regulation of macroautophagy"/>
    <property type="evidence" value="ECO:0007669"/>
    <property type="project" value="TreeGrafter"/>
</dbReference>
<keyword evidence="3" id="KW-0963">Cytoplasm</keyword>
<dbReference type="Gene3D" id="1.20.1290.10">
    <property type="entry name" value="AhpD-like"/>
    <property type="match status" value="1"/>
</dbReference>
<dbReference type="SUPFAM" id="SSF69118">
    <property type="entry name" value="AhpD-like"/>
    <property type="match status" value="1"/>
</dbReference>